<accession>A0ABP3MS63</accession>
<dbReference type="InterPro" id="IPR032710">
    <property type="entry name" value="NTF2-like_dom_sf"/>
</dbReference>
<dbReference type="Gene3D" id="3.10.450.50">
    <property type="match status" value="1"/>
</dbReference>
<protein>
    <submittedName>
        <fullName evidence="3">3-phenylpropionate/cinnamic acid dioxygenase subunit beta</fullName>
    </submittedName>
</protein>
<dbReference type="InterPro" id="IPR000391">
    <property type="entry name" value="Rng_hydr_dOase-bsu"/>
</dbReference>
<evidence type="ECO:0000313" key="4">
    <source>
        <dbReference type="Proteomes" id="UP001501706"/>
    </source>
</evidence>
<dbReference type="PANTHER" id="PTHR41534">
    <property type="entry name" value="BLR3401 PROTEIN"/>
    <property type="match status" value="1"/>
</dbReference>
<dbReference type="GO" id="GO:0051213">
    <property type="term" value="F:dioxygenase activity"/>
    <property type="evidence" value="ECO:0007669"/>
    <property type="project" value="UniProtKB-KW"/>
</dbReference>
<dbReference type="SUPFAM" id="SSF54427">
    <property type="entry name" value="NTF2-like"/>
    <property type="match status" value="1"/>
</dbReference>
<dbReference type="Proteomes" id="UP001501706">
    <property type="component" value="Unassembled WGS sequence"/>
</dbReference>
<name>A0ABP3MS63_9BURK</name>
<reference evidence="4" key="1">
    <citation type="journal article" date="2019" name="Int. J. Syst. Evol. Microbiol.">
        <title>The Global Catalogue of Microorganisms (GCM) 10K type strain sequencing project: providing services to taxonomists for standard genome sequencing and annotation.</title>
        <authorList>
            <consortium name="The Broad Institute Genomics Platform"/>
            <consortium name="The Broad Institute Genome Sequencing Center for Infectious Disease"/>
            <person name="Wu L."/>
            <person name="Ma J."/>
        </authorList>
    </citation>
    <scope>NUCLEOTIDE SEQUENCE [LARGE SCALE GENOMIC DNA]</scope>
    <source>
        <strain evidence="4">JCM 14330</strain>
    </source>
</reference>
<dbReference type="NCBIfam" id="NF007479">
    <property type="entry name" value="PRK10069.1"/>
    <property type="match status" value="1"/>
</dbReference>
<comment type="similarity">
    <text evidence="1">Belongs to the bacterial ring-hydroxylating dioxygenase beta subunit family.</text>
</comment>
<dbReference type="RefSeq" id="WP_087840561.1">
    <property type="nucleotide sequence ID" value="NZ_BAAAEN010000023.1"/>
</dbReference>
<evidence type="ECO:0000256" key="1">
    <source>
        <dbReference type="ARBA" id="ARBA00009570"/>
    </source>
</evidence>
<dbReference type="Pfam" id="PF00866">
    <property type="entry name" value="Ring_hydroxyl_B"/>
    <property type="match status" value="1"/>
</dbReference>
<keyword evidence="3" id="KW-0223">Dioxygenase</keyword>
<keyword evidence="2" id="KW-0560">Oxidoreductase</keyword>
<dbReference type="PANTHER" id="PTHR41534:SF2">
    <property type="entry name" value="3-PHENYLPROPIONATE_CINNAMIC ACID DIOXYGENASE SUBUNIT BETA"/>
    <property type="match status" value="1"/>
</dbReference>
<keyword evidence="4" id="KW-1185">Reference proteome</keyword>
<proteinExistence type="inferred from homology"/>
<sequence length="180" mass="21635">MTDTHLNTDHAFLLREIEQFFYREADLLDERRFDEWLTLLHEDIRYWMPIARNVRRDNRERERTREGVEAAWFDEGIQTLRQRVEQINTGMHWAEEPASRTSHLLTNVRILETSGAGLEEEVRTRSRFIVYQNRLDTEVAWFVGKRNDTLRRTDSGWKVLRREILLDQTVLLGKALTVFF</sequence>
<organism evidence="3 4">
    <name type="scientific">Pigmentiphaga daeguensis</name>
    <dbReference type="NCBI Taxonomy" id="414049"/>
    <lineage>
        <taxon>Bacteria</taxon>
        <taxon>Pseudomonadati</taxon>
        <taxon>Pseudomonadota</taxon>
        <taxon>Betaproteobacteria</taxon>
        <taxon>Burkholderiales</taxon>
        <taxon>Alcaligenaceae</taxon>
        <taxon>Pigmentiphaga</taxon>
    </lineage>
</organism>
<dbReference type="EMBL" id="BAAAEN010000023">
    <property type="protein sequence ID" value="GAA0523905.1"/>
    <property type="molecule type" value="Genomic_DNA"/>
</dbReference>
<comment type="caution">
    <text evidence="3">The sequence shown here is derived from an EMBL/GenBank/DDBJ whole genome shotgun (WGS) entry which is preliminary data.</text>
</comment>
<gene>
    <name evidence="3" type="ORF">GCM10009097_46860</name>
</gene>
<dbReference type="CDD" id="cd00667">
    <property type="entry name" value="ring_hydroxylating_dioxygenases_beta"/>
    <property type="match status" value="1"/>
</dbReference>
<evidence type="ECO:0000256" key="2">
    <source>
        <dbReference type="ARBA" id="ARBA00023002"/>
    </source>
</evidence>
<evidence type="ECO:0000313" key="3">
    <source>
        <dbReference type="EMBL" id="GAA0523905.1"/>
    </source>
</evidence>